<evidence type="ECO:0008006" key="3">
    <source>
        <dbReference type="Google" id="ProtNLM"/>
    </source>
</evidence>
<evidence type="ECO:0000313" key="1">
    <source>
        <dbReference type="EMBL" id="ABN70552.1"/>
    </source>
</evidence>
<protein>
    <recommendedName>
        <fullName evidence="3">DUF429 domain-containing protein</fullName>
    </recommendedName>
</protein>
<dbReference type="AlphaFoldDB" id="A3DPJ2"/>
<dbReference type="GeneID" id="4907768"/>
<sequence>MVIFAGLDPAGTEKRPTGLAIIKNNIFIFIGKLYRDNEIIDKILFYKPVVLAIDSPLSYSKGYREVDLLMKKLGYKVLPPGWRSMQILIHRSLRIKSILEKRGVKVIETHPLSALKSSGCKTLDELLAKLNIKLETKNLSKDEKDAVIASLVAKFYYENKSYMVKAKDGIIHLLPKICS</sequence>
<reference evidence="1 2" key="2">
    <citation type="journal article" date="2009" name="Stand. Genomic Sci.">
        <title>Complete genome sequence of Staphylothermus marinus Stetter and Fiala 1986 type strain F1.</title>
        <authorList>
            <person name="Anderson I.J."/>
            <person name="Sun H."/>
            <person name="Lapidus A."/>
            <person name="Copeland A."/>
            <person name="Glavina Del Rio T."/>
            <person name="Tice H."/>
            <person name="Dalin E."/>
            <person name="Lucas S."/>
            <person name="Barry K."/>
            <person name="Land M."/>
            <person name="Richardson P."/>
            <person name="Huber H."/>
            <person name="Kyrpides N.C."/>
        </authorList>
    </citation>
    <scope>NUCLEOTIDE SEQUENCE [LARGE SCALE GENOMIC DNA]</scope>
    <source>
        <strain evidence="2">ATCC 43588 / DSM 3639 / JCM 9404 / F1</strain>
    </source>
</reference>
<organism evidence="1 2">
    <name type="scientific">Staphylothermus marinus (strain ATCC 43588 / DSM 3639 / JCM 9404 / F1)</name>
    <dbReference type="NCBI Taxonomy" id="399550"/>
    <lineage>
        <taxon>Archaea</taxon>
        <taxon>Thermoproteota</taxon>
        <taxon>Thermoprotei</taxon>
        <taxon>Desulfurococcales</taxon>
        <taxon>Desulfurococcaceae</taxon>
        <taxon>Staphylothermus</taxon>
    </lineage>
</organism>
<dbReference type="eggNOG" id="arCOG04409">
    <property type="taxonomic scope" value="Archaea"/>
</dbReference>
<evidence type="ECO:0000313" key="2">
    <source>
        <dbReference type="Proteomes" id="UP000000254"/>
    </source>
</evidence>
<accession>A3DPJ2</accession>
<dbReference type="KEGG" id="smr:Smar_1463"/>
<reference evidence="2" key="1">
    <citation type="journal article" date="2009" name="BMC Genomics">
        <title>The complete genome sequence of Staphylothermus marinus reveals differences in sulfur metabolism among heterotrophic Crenarchaeota.</title>
        <authorList>
            <person name="Anderson I.J."/>
            <person name="Dharmarajan L."/>
            <person name="Rodriguez J."/>
            <person name="Hooper S."/>
            <person name="Porat I."/>
            <person name="Ulrich L.E."/>
            <person name="Elkins J.G."/>
            <person name="Mavromatis K."/>
            <person name="Sun H."/>
            <person name="Land M."/>
            <person name="Lapidus A."/>
            <person name="Lucas S."/>
            <person name="Barry K."/>
            <person name="Huber H."/>
            <person name="Zhulin I.B."/>
            <person name="Whitman W.B."/>
            <person name="Mukhopadhyay B."/>
            <person name="Woese C."/>
            <person name="Bristow J."/>
            <person name="Kyrpides N."/>
        </authorList>
    </citation>
    <scope>NUCLEOTIDE SEQUENCE [LARGE SCALE GENOMIC DNA]</scope>
    <source>
        <strain evidence="2">ATCC 43588 / DSM 3639 / JCM 9404 / F1</strain>
    </source>
</reference>
<dbReference type="OrthoDB" id="50338at2157"/>
<name>A3DPJ2_STAMF</name>
<dbReference type="Proteomes" id="UP000000254">
    <property type="component" value="Chromosome"/>
</dbReference>
<dbReference type="STRING" id="399550.Smar_1463"/>
<gene>
    <name evidence="1" type="ordered locus">Smar_1463</name>
</gene>
<dbReference type="HOGENOM" id="CLU_121772_0_0_2"/>
<proteinExistence type="predicted"/>
<dbReference type="RefSeq" id="WP_011839746.1">
    <property type="nucleotide sequence ID" value="NC_009033.1"/>
</dbReference>
<keyword evidence="2" id="KW-1185">Reference proteome</keyword>
<dbReference type="EMBL" id="CP000575">
    <property type="protein sequence ID" value="ABN70552.1"/>
    <property type="molecule type" value="Genomic_DNA"/>
</dbReference>